<reference evidence="5 6" key="1">
    <citation type="journal article" date="2013" name="Front. Plant Sci.">
        <title>The Reference Genome of the Halophytic Plant Eutrema salsugineum.</title>
        <authorList>
            <person name="Yang R."/>
            <person name="Jarvis D.E."/>
            <person name="Chen H."/>
            <person name="Beilstein M.A."/>
            <person name="Grimwood J."/>
            <person name="Jenkins J."/>
            <person name="Shu S."/>
            <person name="Prochnik S."/>
            <person name="Xin M."/>
            <person name="Ma C."/>
            <person name="Schmutz J."/>
            <person name="Wing R.A."/>
            <person name="Mitchell-Olds T."/>
            <person name="Schumaker K.S."/>
            <person name="Wang X."/>
        </authorList>
    </citation>
    <scope>NUCLEOTIDE SEQUENCE [LARGE SCALE GENOMIC DNA]</scope>
</reference>
<dbReference type="SMART" id="SM00856">
    <property type="entry name" value="PMEI"/>
    <property type="match status" value="1"/>
</dbReference>
<evidence type="ECO:0000256" key="3">
    <source>
        <dbReference type="ARBA" id="ARBA00038471"/>
    </source>
</evidence>
<organism evidence="5 6">
    <name type="scientific">Eutrema salsugineum</name>
    <name type="common">Saltwater cress</name>
    <name type="synonym">Sisymbrium salsugineum</name>
    <dbReference type="NCBI Taxonomy" id="72664"/>
    <lineage>
        <taxon>Eukaryota</taxon>
        <taxon>Viridiplantae</taxon>
        <taxon>Streptophyta</taxon>
        <taxon>Embryophyta</taxon>
        <taxon>Tracheophyta</taxon>
        <taxon>Spermatophyta</taxon>
        <taxon>Magnoliopsida</taxon>
        <taxon>eudicotyledons</taxon>
        <taxon>Gunneridae</taxon>
        <taxon>Pentapetalae</taxon>
        <taxon>rosids</taxon>
        <taxon>malvids</taxon>
        <taxon>Brassicales</taxon>
        <taxon>Brassicaceae</taxon>
        <taxon>Eutremeae</taxon>
        <taxon>Eutrema</taxon>
    </lineage>
</organism>
<dbReference type="AlphaFoldDB" id="V4NXS7"/>
<dbReference type="PANTHER" id="PTHR36710:SF18">
    <property type="entry name" value="PECTINESTERASE INHIBITOR 5-RELATED"/>
    <property type="match status" value="1"/>
</dbReference>
<dbReference type="KEGG" id="eus:EUTSA_v10017377mg"/>
<evidence type="ECO:0000313" key="5">
    <source>
        <dbReference type="EMBL" id="ESQ51731.1"/>
    </source>
</evidence>
<dbReference type="Gene3D" id="1.20.140.40">
    <property type="entry name" value="Invertase/pectin methylesterase inhibitor family protein"/>
    <property type="match status" value="1"/>
</dbReference>
<name>V4NXS7_EUTSA</name>
<dbReference type="EMBL" id="KI517385">
    <property type="protein sequence ID" value="ESQ51731.1"/>
    <property type="molecule type" value="Genomic_DNA"/>
</dbReference>
<dbReference type="SUPFAM" id="SSF101148">
    <property type="entry name" value="Plant invertase/pectin methylesterase inhibitor"/>
    <property type="match status" value="1"/>
</dbReference>
<dbReference type="NCBIfam" id="TIGR01614">
    <property type="entry name" value="PME_inhib"/>
    <property type="match status" value="1"/>
</dbReference>
<keyword evidence="1" id="KW-0732">Signal</keyword>
<protein>
    <recommendedName>
        <fullName evidence="4">Pectinesterase inhibitor domain-containing protein</fullName>
    </recommendedName>
</protein>
<sequence length="148" mass="16528">MESGARDPISCVTLLRTDPRTINAGNIARLFLVVISNAKMQVDDANTHIGQVSRKYNGPNGKRRINFCRKNYKTASALFQNSWYEAQKNKLSFAKQHALVATNDVNQCEDGWKKGGPVQKSPFTVYTNNVNNTNSVIDLIVRKQLGGR</sequence>
<dbReference type="STRING" id="72664.V4NXS7"/>
<dbReference type="Gramene" id="ESQ51731">
    <property type="protein sequence ID" value="ESQ51731"/>
    <property type="gene ID" value="EUTSA_v10017377mg"/>
</dbReference>
<dbReference type="GO" id="GO:0010029">
    <property type="term" value="P:regulation of seed germination"/>
    <property type="evidence" value="ECO:0007669"/>
    <property type="project" value="EnsemblPlants"/>
</dbReference>
<keyword evidence="2" id="KW-1015">Disulfide bond</keyword>
<feature type="domain" description="Pectinesterase inhibitor" evidence="4">
    <location>
        <begin position="4"/>
        <end position="140"/>
    </location>
</feature>
<evidence type="ECO:0000259" key="4">
    <source>
        <dbReference type="SMART" id="SM00856"/>
    </source>
</evidence>
<dbReference type="InterPro" id="IPR052421">
    <property type="entry name" value="PCW_Enzyme_Inhibitor"/>
</dbReference>
<dbReference type="InterPro" id="IPR035513">
    <property type="entry name" value="Invertase/methylesterase_inhib"/>
</dbReference>
<evidence type="ECO:0000256" key="2">
    <source>
        <dbReference type="ARBA" id="ARBA00023157"/>
    </source>
</evidence>
<gene>
    <name evidence="5" type="ORF">EUTSA_v10017377mg</name>
</gene>
<dbReference type="InterPro" id="IPR006501">
    <property type="entry name" value="Pectinesterase_inhib_dom"/>
</dbReference>
<evidence type="ECO:0000313" key="6">
    <source>
        <dbReference type="Proteomes" id="UP000030689"/>
    </source>
</evidence>
<keyword evidence="6" id="KW-1185">Reference proteome</keyword>
<proteinExistence type="inferred from homology"/>
<dbReference type="PANTHER" id="PTHR36710">
    <property type="entry name" value="PECTINESTERASE INHIBITOR-LIKE"/>
    <property type="match status" value="1"/>
</dbReference>
<dbReference type="Pfam" id="PF04043">
    <property type="entry name" value="PMEI"/>
    <property type="match status" value="1"/>
</dbReference>
<dbReference type="Proteomes" id="UP000030689">
    <property type="component" value="Unassembled WGS sequence"/>
</dbReference>
<evidence type="ECO:0000256" key="1">
    <source>
        <dbReference type="ARBA" id="ARBA00022729"/>
    </source>
</evidence>
<comment type="similarity">
    <text evidence="3">Belongs to the PMEI family.</text>
</comment>
<dbReference type="GO" id="GO:0046910">
    <property type="term" value="F:pectinesterase inhibitor activity"/>
    <property type="evidence" value="ECO:0007669"/>
    <property type="project" value="EnsemblPlants"/>
</dbReference>
<accession>V4NXS7</accession>